<dbReference type="AlphaFoldDB" id="A0A699YT10"/>
<dbReference type="Proteomes" id="UP000485058">
    <property type="component" value="Unassembled WGS sequence"/>
</dbReference>
<name>A0A699YT10_HAELA</name>
<organism evidence="1 2">
    <name type="scientific">Haematococcus lacustris</name>
    <name type="common">Green alga</name>
    <name type="synonym">Haematococcus pluvialis</name>
    <dbReference type="NCBI Taxonomy" id="44745"/>
    <lineage>
        <taxon>Eukaryota</taxon>
        <taxon>Viridiplantae</taxon>
        <taxon>Chlorophyta</taxon>
        <taxon>core chlorophytes</taxon>
        <taxon>Chlorophyceae</taxon>
        <taxon>CS clade</taxon>
        <taxon>Chlamydomonadales</taxon>
        <taxon>Haematococcaceae</taxon>
        <taxon>Haematococcus</taxon>
    </lineage>
</organism>
<sequence length="62" mass="6445">MQAYTWDGERAVHSWAALRDAAHSAVGLLSASLLLPDIGSAAAERGLLPSQHPRPAAADPAE</sequence>
<reference evidence="1 2" key="1">
    <citation type="submission" date="2020-02" db="EMBL/GenBank/DDBJ databases">
        <title>Draft genome sequence of Haematococcus lacustris strain NIES-144.</title>
        <authorList>
            <person name="Morimoto D."/>
            <person name="Nakagawa S."/>
            <person name="Yoshida T."/>
            <person name="Sawayama S."/>
        </authorList>
    </citation>
    <scope>NUCLEOTIDE SEQUENCE [LARGE SCALE GENOMIC DNA]</scope>
    <source>
        <strain evidence="1 2">NIES-144</strain>
    </source>
</reference>
<evidence type="ECO:0000313" key="2">
    <source>
        <dbReference type="Proteomes" id="UP000485058"/>
    </source>
</evidence>
<evidence type="ECO:0000313" key="1">
    <source>
        <dbReference type="EMBL" id="GFH09944.1"/>
    </source>
</evidence>
<gene>
    <name evidence="1" type="ORF">HaLaN_05177</name>
</gene>
<dbReference type="EMBL" id="BLLF01000276">
    <property type="protein sequence ID" value="GFH09944.1"/>
    <property type="molecule type" value="Genomic_DNA"/>
</dbReference>
<comment type="caution">
    <text evidence="1">The sequence shown here is derived from an EMBL/GenBank/DDBJ whole genome shotgun (WGS) entry which is preliminary data.</text>
</comment>
<accession>A0A699YT10</accession>
<proteinExistence type="predicted"/>
<keyword evidence="2" id="KW-1185">Reference proteome</keyword>
<protein>
    <submittedName>
        <fullName evidence="1">Uncharacterized protein</fullName>
    </submittedName>
</protein>